<dbReference type="GO" id="GO:0005096">
    <property type="term" value="F:GTPase activator activity"/>
    <property type="evidence" value="ECO:0007669"/>
    <property type="project" value="InterPro"/>
</dbReference>
<sequence length="312" mass="36092">MRITSSLDPDSKNLRSYYEALSSCDRQFPRFHAFLKCNESKPECGRQTLSELLITPVQRIPRIILLLQDLLKRTDTGHIDYKQLEESVEKLKNVMEHINEDKRKTEKQMHMFELIRDIEDVPPTVLSSHRWFISRHDVLELNISNNGKTNKPLSIALFLFSDSIEIAKIRSGHGFVAMKDSYKPYRHLEFLTYSNIRSDMFVWKTSSDILHSMPKTGGSIGPIDTGTIKRAFIDSIKGMRRKVKRTISNRSNRRPFTPLSKNVDQLDTMDESFTDLDSTLNTCTLSVAPPFPPTPMRAPPTKRQAFRIWTFI</sequence>
<accession>A0A1X7TU01</accession>
<dbReference type="PROSITE" id="PS50010">
    <property type="entry name" value="DH_2"/>
    <property type="match status" value="1"/>
</dbReference>
<dbReference type="PROSITE" id="PS00741">
    <property type="entry name" value="DH_1"/>
    <property type="match status" value="1"/>
</dbReference>
<dbReference type="InterPro" id="IPR001331">
    <property type="entry name" value="GDS_CDC24_CS"/>
</dbReference>
<keyword evidence="1" id="KW-0175">Coiled coil</keyword>
<dbReference type="OrthoDB" id="10254570at2759"/>
<reference evidence="3" key="1">
    <citation type="submission" date="2017-05" db="UniProtKB">
        <authorList>
            <consortium name="EnsemblMetazoa"/>
        </authorList>
    </citation>
    <scope>IDENTIFICATION</scope>
</reference>
<dbReference type="GO" id="GO:0035556">
    <property type="term" value="P:intracellular signal transduction"/>
    <property type="evidence" value="ECO:0007669"/>
    <property type="project" value="InterPro"/>
</dbReference>
<dbReference type="CDD" id="cd01229">
    <property type="entry name" value="PH_Ect2"/>
    <property type="match status" value="1"/>
</dbReference>
<dbReference type="InterPro" id="IPR049395">
    <property type="entry name" value="ECT2_PH"/>
</dbReference>
<evidence type="ECO:0000256" key="1">
    <source>
        <dbReference type="SAM" id="Coils"/>
    </source>
</evidence>
<evidence type="ECO:0000259" key="2">
    <source>
        <dbReference type="PROSITE" id="PS50010"/>
    </source>
</evidence>
<dbReference type="InterPro" id="IPR035899">
    <property type="entry name" value="DBL_dom_sf"/>
</dbReference>
<dbReference type="InterPro" id="IPR026817">
    <property type="entry name" value="Ect2"/>
</dbReference>
<dbReference type="STRING" id="400682.A0A1X7TU01"/>
<proteinExistence type="predicted"/>
<dbReference type="GO" id="GO:0000281">
    <property type="term" value="P:mitotic cytokinesis"/>
    <property type="evidence" value="ECO:0007669"/>
    <property type="project" value="TreeGrafter"/>
</dbReference>
<evidence type="ECO:0000313" key="3">
    <source>
        <dbReference type="EnsemblMetazoa" id="Aqu2.1.18515_001"/>
    </source>
</evidence>
<organism evidence="3">
    <name type="scientific">Amphimedon queenslandica</name>
    <name type="common">Sponge</name>
    <dbReference type="NCBI Taxonomy" id="400682"/>
    <lineage>
        <taxon>Eukaryota</taxon>
        <taxon>Metazoa</taxon>
        <taxon>Porifera</taxon>
        <taxon>Demospongiae</taxon>
        <taxon>Heteroscleromorpha</taxon>
        <taxon>Haplosclerida</taxon>
        <taxon>Niphatidae</taxon>
        <taxon>Amphimedon</taxon>
    </lineage>
</organism>
<protein>
    <recommendedName>
        <fullName evidence="2">DH domain-containing protein</fullName>
    </recommendedName>
</protein>
<dbReference type="InterPro" id="IPR000219">
    <property type="entry name" value="DH_dom"/>
</dbReference>
<dbReference type="PANTHER" id="PTHR16777:SF2">
    <property type="entry name" value="PROTEIN ECT2"/>
    <property type="match status" value="1"/>
</dbReference>
<dbReference type="Pfam" id="PF00621">
    <property type="entry name" value="RhoGEF"/>
    <property type="match status" value="1"/>
</dbReference>
<feature type="domain" description="DH" evidence="2">
    <location>
        <begin position="1"/>
        <end position="101"/>
    </location>
</feature>
<dbReference type="GO" id="GO:2000431">
    <property type="term" value="P:regulation of cytokinesis, actomyosin contractile ring assembly"/>
    <property type="evidence" value="ECO:0007669"/>
    <property type="project" value="InterPro"/>
</dbReference>
<dbReference type="GO" id="GO:0005938">
    <property type="term" value="C:cell cortex"/>
    <property type="evidence" value="ECO:0007669"/>
    <property type="project" value="TreeGrafter"/>
</dbReference>
<dbReference type="EnsemblMetazoa" id="Aqu2.1.18515_001">
    <property type="protein sequence ID" value="Aqu2.1.18515_001"/>
    <property type="gene ID" value="Aqu2.1.18515"/>
</dbReference>
<dbReference type="eggNOG" id="KOG3524">
    <property type="taxonomic scope" value="Eukaryota"/>
</dbReference>
<dbReference type="PANTHER" id="PTHR16777">
    <property type="entry name" value="PROTEIN ECT2"/>
    <property type="match status" value="1"/>
</dbReference>
<dbReference type="InParanoid" id="A0A1X7TU01"/>
<feature type="coiled-coil region" evidence="1">
    <location>
        <begin position="81"/>
        <end position="108"/>
    </location>
</feature>
<dbReference type="GO" id="GO:0005634">
    <property type="term" value="C:nucleus"/>
    <property type="evidence" value="ECO:0007669"/>
    <property type="project" value="InterPro"/>
</dbReference>
<dbReference type="Pfam" id="PF21242">
    <property type="entry name" value="ECT2_PH"/>
    <property type="match status" value="1"/>
</dbReference>
<dbReference type="GO" id="GO:0005085">
    <property type="term" value="F:guanyl-nucleotide exchange factor activity"/>
    <property type="evidence" value="ECO:0007669"/>
    <property type="project" value="InterPro"/>
</dbReference>
<name>A0A1X7TU01_AMPQE</name>
<dbReference type="Gene3D" id="1.20.900.10">
    <property type="entry name" value="Dbl homology (DH) domain"/>
    <property type="match status" value="1"/>
</dbReference>
<dbReference type="AlphaFoldDB" id="A0A1X7TU01"/>
<dbReference type="SUPFAM" id="SSF48065">
    <property type="entry name" value="DBL homology domain (DH-domain)"/>
    <property type="match status" value="1"/>
</dbReference>